<dbReference type="RefSeq" id="WP_208265230.1">
    <property type="nucleotide sequence ID" value="NZ_BAAAGM010000015.1"/>
</dbReference>
<evidence type="ECO:0000313" key="3">
    <source>
        <dbReference type="Proteomes" id="UP000666915"/>
    </source>
</evidence>
<accession>A0ABS3QU04</accession>
<comment type="caution">
    <text evidence="2">The sequence shown here is derived from an EMBL/GenBank/DDBJ whole genome shotgun (WGS) entry which is preliminary data.</text>
</comment>
<keyword evidence="3" id="KW-1185">Reference proteome</keyword>
<name>A0ABS3QU04_9ACTN</name>
<dbReference type="Proteomes" id="UP000666915">
    <property type="component" value="Unassembled WGS sequence"/>
</dbReference>
<gene>
    <name evidence="2" type="ORF">J4557_05345</name>
</gene>
<dbReference type="EMBL" id="JAGEOK010000003">
    <property type="protein sequence ID" value="MBO2436943.1"/>
    <property type="molecule type" value="Genomic_DNA"/>
</dbReference>
<feature type="region of interest" description="Disordered" evidence="1">
    <location>
        <begin position="175"/>
        <end position="204"/>
    </location>
</feature>
<organism evidence="2 3">
    <name type="scientific">Actinomadura nitritigenes</name>
    <dbReference type="NCBI Taxonomy" id="134602"/>
    <lineage>
        <taxon>Bacteria</taxon>
        <taxon>Bacillati</taxon>
        <taxon>Actinomycetota</taxon>
        <taxon>Actinomycetes</taxon>
        <taxon>Streptosporangiales</taxon>
        <taxon>Thermomonosporaceae</taxon>
        <taxon>Actinomadura</taxon>
    </lineage>
</organism>
<proteinExistence type="predicted"/>
<sequence>MDGGTRGAAFCGEPSSPGRRPIWWFVVTRMRGRELIEAFVLGVIGNVLSNYISGLLSNRQTERNRGELVALIEGEIKKNRALERRQAMGVAVRELDAVVDKDRDLTWRDDRLVIRPSGRIRKTPRDPQAALEELVNSVTARRRELGLPLTGDEAAAGPAGAAAAVSRDAAAVSGEGAVAGSGNGPAAGDLIPPDESAPGDSRPDLRAEILGLPAEVLREKERRRRESGA</sequence>
<evidence type="ECO:0000256" key="1">
    <source>
        <dbReference type="SAM" id="MobiDB-lite"/>
    </source>
</evidence>
<reference evidence="2 3" key="1">
    <citation type="submission" date="2021-03" db="EMBL/GenBank/DDBJ databases">
        <authorList>
            <person name="Kanchanasin P."/>
            <person name="Saeng-In P."/>
            <person name="Phongsopitanun W."/>
            <person name="Yuki M."/>
            <person name="Kudo T."/>
            <person name="Ohkuma M."/>
            <person name="Tanasupawat S."/>
        </authorList>
    </citation>
    <scope>NUCLEOTIDE SEQUENCE [LARGE SCALE GENOMIC DNA]</scope>
    <source>
        <strain evidence="2 3">L46</strain>
    </source>
</reference>
<evidence type="ECO:0000313" key="2">
    <source>
        <dbReference type="EMBL" id="MBO2436943.1"/>
    </source>
</evidence>
<protein>
    <submittedName>
        <fullName evidence="2">Uncharacterized protein</fullName>
    </submittedName>
</protein>